<dbReference type="PATRIC" id="fig|1423805.4.peg.886"/>
<dbReference type="EMBL" id="AZFC01000012">
    <property type="protein sequence ID" value="KRL49265.1"/>
    <property type="molecule type" value="Genomic_DNA"/>
</dbReference>
<gene>
    <name evidence="2" type="ORF">FD37_GL000863</name>
</gene>
<dbReference type="AlphaFoldDB" id="A0A0R1QYM3"/>
<sequence>MKEVNITVDGQTLTANFEENATTAALLAQFPLTLPMLNLYSRELTYRFKQALPANEARTSGYAVGDIAYWTPRHSFVIFYRQTGEVIGDLQKVGHLNGDLKQFRAAGNVEMTFKEAQLGASE</sequence>
<name>A0A0R1QYM3_9LACO</name>
<reference evidence="2 3" key="1">
    <citation type="journal article" date="2015" name="Genome Announc.">
        <title>Expanding the biotechnology potential of lactobacilli through comparative genomics of 213 strains and associated genera.</title>
        <authorList>
            <person name="Sun Z."/>
            <person name="Harris H.M."/>
            <person name="McCann A."/>
            <person name="Guo C."/>
            <person name="Argimon S."/>
            <person name="Zhang W."/>
            <person name="Yang X."/>
            <person name="Jeffery I.B."/>
            <person name="Cooney J.C."/>
            <person name="Kagawa T.F."/>
            <person name="Liu W."/>
            <person name="Song Y."/>
            <person name="Salvetti E."/>
            <person name="Wrobel A."/>
            <person name="Rasinkangas P."/>
            <person name="Parkhill J."/>
            <person name="Rea M.C."/>
            <person name="O'Sullivan O."/>
            <person name="Ritari J."/>
            <person name="Douillard F.P."/>
            <person name="Paul Ross R."/>
            <person name="Yang R."/>
            <person name="Briner A.E."/>
            <person name="Felis G.E."/>
            <person name="de Vos W.M."/>
            <person name="Barrangou R."/>
            <person name="Klaenhammer T.R."/>
            <person name="Caufield P.W."/>
            <person name="Cui Y."/>
            <person name="Zhang H."/>
            <person name="O'Toole P.W."/>
        </authorList>
    </citation>
    <scope>NUCLEOTIDE SEQUENCE [LARGE SCALE GENOMIC DNA]</scope>
    <source>
        <strain evidence="2 3">DSM 15429</strain>
    </source>
</reference>
<organism evidence="2 3">
    <name type="scientific">Levilactobacillus spicheri DSM 15429</name>
    <dbReference type="NCBI Taxonomy" id="1423805"/>
    <lineage>
        <taxon>Bacteria</taxon>
        <taxon>Bacillati</taxon>
        <taxon>Bacillota</taxon>
        <taxon>Bacilli</taxon>
        <taxon>Lactobacillales</taxon>
        <taxon>Lactobacillaceae</taxon>
        <taxon>Levilactobacillus</taxon>
    </lineage>
</organism>
<protein>
    <recommendedName>
        <fullName evidence="1">Cyclophilin-like domain-containing protein</fullName>
    </recommendedName>
</protein>
<dbReference type="Proteomes" id="UP000051835">
    <property type="component" value="Unassembled WGS sequence"/>
</dbReference>
<feature type="domain" description="Cyclophilin-like" evidence="1">
    <location>
        <begin position="6"/>
        <end position="113"/>
    </location>
</feature>
<evidence type="ECO:0000313" key="2">
    <source>
        <dbReference type="EMBL" id="KRL49265.1"/>
    </source>
</evidence>
<dbReference type="RefSeq" id="WP_056963418.1">
    <property type="nucleotide sequence ID" value="NZ_AZFC01000012.1"/>
</dbReference>
<evidence type="ECO:0000313" key="3">
    <source>
        <dbReference type="Proteomes" id="UP000051835"/>
    </source>
</evidence>
<evidence type="ECO:0000259" key="1">
    <source>
        <dbReference type="Pfam" id="PF18050"/>
    </source>
</evidence>
<dbReference type="Pfam" id="PF18050">
    <property type="entry name" value="Cyclophil_like2"/>
    <property type="match status" value="1"/>
</dbReference>
<dbReference type="Gene3D" id="2.40.100.20">
    <property type="match status" value="1"/>
</dbReference>
<comment type="caution">
    <text evidence="2">The sequence shown here is derived from an EMBL/GenBank/DDBJ whole genome shotgun (WGS) entry which is preliminary data.</text>
</comment>
<proteinExistence type="predicted"/>
<dbReference type="SUPFAM" id="SSF50891">
    <property type="entry name" value="Cyclophilin-like"/>
    <property type="match status" value="1"/>
</dbReference>
<dbReference type="InterPro" id="IPR029000">
    <property type="entry name" value="Cyclophilin-like_dom_sf"/>
</dbReference>
<dbReference type="InterPro" id="IPR041183">
    <property type="entry name" value="Cyclophilin-like"/>
</dbReference>
<accession>A0A0R1QYM3</accession>